<keyword evidence="3" id="KW-0732">Signal</keyword>
<dbReference type="AlphaFoldDB" id="A0A6M1S3I0"/>
<proteinExistence type="predicted"/>
<evidence type="ECO:0000256" key="3">
    <source>
        <dbReference type="SAM" id="SignalP"/>
    </source>
</evidence>
<evidence type="ECO:0000313" key="5">
    <source>
        <dbReference type="Proteomes" id="UP000477849"/>
    </source>
</evidence>
<feature type="region of interest" description="Disordered" evidence="2">
    <location>
        <begin position="305"/>
        <end position="356"/>
    </location>
</feature>
<evidence type="ECO:0000256" key="1">
    <source>
        <dbReference type="SAM" id="Coils"/>
    </source>
</evidence>
<dbReference type="PROSITE" id="PS51257">
    <property type="entry name" value="PROKAR_LIPOPROTEIN"/>
    <property type="match status" value="1"/>
</dbReference>
<keyword evidence="1" id="KW-0175">Coiled coil</keyword>
<name>A0A6M1S3I0_9HYPH</name>
<dbReference type="RefSeq" id="WP_163899523.1">
    <property type="nucleotide sequence ID" value="NZ_CP048427.1"/>
</dbReference>
<sequence>MQRGKKRFLLAFAAVLACQPIAAHASAVCEQLRDGLTNSSQIIGNSSEFRRYSSAIARQNIEIRKTRQDMRRLRCDTSAIVVIRADGGNDCSDLSSALTRMEENRRDLTSRLEALRKSGPDETTKARILAALDVNGCNNEPPVDTEATLSEGQNLDAEGQSSAQEESDNRMTSALDEAAGYGNLRTLCVRTCDGGFFPISSNTSPMNFRRDADTCQQMCPGVETELYYHSMMSGESADMVSTQTGRPYRELPTAFSYLNRPAGEKSACECNLGAYYSKMRESNTAMSVPDYKSAVIEVKPKVPASIPAQQVSSTPAERPYDAEDSKIRRVGPSFLAPDQGNLDLRHPAAPGPQPLQ</sequence>
<keyword evidence="5" id="KW-1185">Reference proteome</keyword>
<feature type="compositionally biased region" description="Basic and acidic residues" evidence="2">
    <location>
        <begin position="318"/>
        <end position="327"/>
    </location>
</feature>
<gene>
    <name evidence="4" type="ORF">G6N76_04630</name>
</gene>
<dbReference type="Pfam" id="PF11064">
    <property type="entry name" value="DUF2865"/>
    <property type="match status" value="1"/>
</dbReference>
<comment type="caution">
    <text evidence="4">The sequence shown here is derived from an EMBL/GenBank/DDBJ whole genome shotgun (WGS) entry which is preliminary data.</text>
</comment>
<dbReference type="Proteomes" id="UP000477849">
    <property type="component" value="Unassembled WGS sequence"/>
</dbReference>
<dbReference type="EMBL" id="JAAKZH010000001">
    <property type="protein sequence ID" value="NGO62948.1"/>
    <property type="molecule type" value="Genomic_DNA"/>
</dbReference>
<dbReference type="InterPro" id="IPR021293">
    <property type="entry name" value="DUF2865"/>
</dbReference>
<evidence type="ECO:0000256" key="2">
    <source>
        <dbReference type="SAM" id="MobiDB-lite"/>
    </source>
</evidence>
<reference evidence="4 5" key="1">
    <citation type="submission" date="2020-02" db="EMBL/GenBank/DDBJ databases">
        <title>Genome sequence of the type strain CCBAU10050 of Rhizobium daejeonense.</title>
        <authorList>
            <person name="Gao J."/>
            <person name="Sun J."/>
        </authorList>
    </citation>
    <scope>NUCLEOTIDE SEQUENCE [LARGE SCALE GENOMIC DNA]</scope>
    <source>
        <strain evidence="4 5">CCBAU10050</strain>
    </source>
</reference>
<feature type="signal peptide" evidence="3">
    <location>
        <begin position="1"/>
        <end position="25"/>
    </location>
</feature>
<feature type="chain" id="PRO_5026861212" evidence="3">
    <location>
        <begin position="26"/>
        <end position="356"/>
    </location>
</feature>
<accession>A0A6M1S3I0</accession>
<organism evidence="4 5">
    <name type="scientific">Rhizobium daejeonense</name>
    <dbReference type="NCBI Taxonomy" id="240521"/>
    <lineage>
        <taxon>Bacteria</taxon>
        <taxon>Pseudomonadati</taxon>
        <taxon>Pseudomonadota</taxon>
        <taxon>Alphaproteobacteria</taxon>
        <taxon>Hyphomicrobiales</taxon>
        <taxon>Rhizobiaceae</taxon>
        <taxon>Rhizobium/Agrobacterium group</taxon>
        <taxon>Rhizobium</taxon>
    </lineage>
</organism>
<protein>
    <submittedName>
        <fullName evidence="4">DUF2865 domain-containing protein</fullName>
    </submittedName>
</protein>
<evidence type="ECO:0000313" key="4">
    <source>
        <dbReference type="EMBL" id="NGO62948.1"/>
    </source>
</evidence>
<feature type="coiled-coil region" evidence="1">
    <location>
        <begin position="56"/>
        <end position="118"/>
    </location>
</feature>